<gene>
    <name evidence="1" type="ORF">BTN85_0202</name>
</gene>
<name>A0A1Q6DTN4_METT1</name>
<dbReference type="AlphaFoldDB" id="A0A1Q6DTN4"/>
<evidence type="ECO:0000313" key="2">
    <source>
        <dbReference type="Proteomes" id="UP000185744"/>
    </source>
</evidence>
<proteinExistence type="predicted"/>
<protein>
    <submittedName>
        <fullName evidence="1">Uncharacterized protein</fullName>
    </submittedName>
</protein>
<comment type="caution">
    <text evidence="1">The sequence shown here is derived from an EMBL/GenBank/DDBJ whole genome shotgun (WGS) entry which is preliminary data.</text>
</comment>
<accession>A0A1Q6DTN4</accession>
<organism evidence="1 2">
    <name type="scientific">Methanohalarchaeum thermophilum</name>
    <dbReference type="NCBI Taxonomy" id="1903181"/>
    <lineage>
        <taxon>Archaea</taxon>
        <taxon>Methanobacteriati</taxon>
        <taxon>Methanobacteriota</taxon>
        <taxon>Methanonatronarchaeia</taxon>
        <taxon>Methanonatronarchaeales</taxon>
        <taxon>Methanonatronarchaeaceae</taxon>
        <taxon>Candidatus Methanohalarchaeum</taxon>
    </lineage>
</organism>
<keyword evidence="2" id="KW-1185">Reference proteome</keyword>
<dbReference type="Proteomes" id="UP000185744">
    <property type="component" value="Unassembled WGS sequence"/>
</dbReference>
<reference evidence="1" key="1">
    <citation type="submission" date="2016-12" db="EMBL/GenBank/DDBJ databases">
        <title>Discovery of methanogenic haloarchaea.</title>
        <authorList>
            <person name="Sorokin D.Y."/>
            <person name="Makarova K.S."/>
            <person name="Abbas B."/>
            <person name="Ferrer M."/>
            <person name="Golyshin P.N."/>
        </authorList>
    </citation>
    <scope>NUCLEOTIDE SEQUENCE [LARGE SCALE GENOMIC DNA]</scope>
    <source>
        <strain evidence="1">HMET1</strain>
    </source>
</reference>
<dbReference type="InParanoid" id="A0A1Q6DTN4"/>
<dbReference type="EMBL" id="MSDW01000001">
    <property type="protein sequence ID" value="OKY77734.1"/>
    <property type="molecule type" value="Genomic_DNA"/>
</dbReference>
<dbReference type="STRING" id="1903181.BTN85_0202"/>
<sequence length="277" mass="33249">MPKINFKDKLSEEEINWLEEKGREKLWDKQREINSKIESKDDKEFISLYICTNSMYNELENAKNIKKEINGDLSNNEVYFRLKYSQNEEFNKLVEELFEPVPDKYSIKKMFKERKNQIKTDKNKPAKRENENENKEQNSKKLYCIGCEKRFNEDLNWFELQLTQPEGKEIKDIALICPNCAQKIENKKLKGLEKLGQRYNLTEIKKLNCYKCKKTRPIEQANNWWLLQIIKLTKEKLGIYNILTLCNECKNNFEIKNINQLKSIFNELDQNKPARNR</sequence>
<evidence type="ECO:0000313" key="1">
    <source>
        <dbReference type="EMBL" id="OKY77734.1"/>
    </source>
</evidence>